<dbReference type="Pfam" id="PF10069">
    <property type="entry name" value="DICT"/>
    <property type="match status" value="1"/>
</dbReference>
<dbReference type="AlphaFoldDB" id="X0UWY7"/>
<dbReference type="EMBL" id="BARS01029942">
    <property type="protein sequence ID" value="GAG10364.1"/>
    <property type="molecule type" value="Genomic_DNA"/>
</dbReference>
<name>X0UWY7_9ZZZZ</name>
<reference evidence="2" key="1">
    <citation type="journal article" date="2014" name="Front. Microbiol.">
        <title>High frequency of phylogenetically diverse reductive dehalogenase-homologous genes in deep subseafloor sedimentary metagenomes.</title>
        <authorList>
            <person name="Kawai M."/>
            <person name="Futagami T."/>
            <person name="Toyoda A."/>
            <person name="Takaki Y."/>
            <person name="Nishi S."/>
            <person name="Hori S."/>
            <person name="Arai W."/>
            <person name="Tsubouchi T."/>
            <person name="Morono Y."/>
            <person name="Uchiyama I."/>
            <person name="Ito T."/>
            <person name="Fujiyama A."/>
            <person name="Inagaki F."/>
            <person name="Takami H."/>
        </authorList>
    </citation>
    <scope>NUCLEOTIDE SEQUENCE</scope>
    <source>
        <strain evidence="2">Expedition CK06-06</strain>
    </source>
</reference>
<dbReference type="InterPro" id="IPR019278">
    <property type="entry name" value="DICT_dom"/>
</dbReference>
<sequence length="187" mass="21493">MNELVERLIDYLEKQRVIQRAADDGEPLGETPEEHIESIFVGGLFFIEKFTRIIETTVIDRKLEGGSMFVNLQTFANFAGRQARYEKIDTLNNTVYVYGTDVASSWPYRRIKPVKVAPHDSLTRMWFVVYDNPEVSYALVASGKRVPGGPRKHIEFRGFWTTRASVTHSVRDYLLRVVNAQYGVSEQ</sequence>
<proteinExistence type="predicted"/>
<comment type="caution">
    <text evidence="2">The sequence shown here is derived from an EMBL/GenBank/DDBJ whole genome shotgun (WGS) entry which is preliminary data.</text>
</comment>
<evidence type="ECO:0000259" key="1">
    <source>
        <dbReference type="Pfam" id="PF10069"/>
    </source>
</evidence>
<accession>X0UWY7</accession>
<organism evidence="2">
    <name type="scientific">marine sediment metagenome</name>
    <dbReference type="NCBI Taxonomy" id="412755"/>
    <lineage>
        <taxon>unclassified sequences</taxon>
        <taxon>metagenomes</taxon>
        <taxon>ecological metagenomes</taxon>
    </lineage>
</organism>
<gene>
    <name evidence="2" type="ORF">S01H1_46744</name>
</gene>
<evidence type="ECO:0000313" key="2">
    <source>
        <dbReference type="EMBL" id="GAG10364.1"/>
    </source>
</evidence>
<protein>
    <recommendedName>
        <fullName evidence="1">DICT domain-containing protein</fullName>
    </recommendedName>
</protein>
<feature type="domain" description="DICT" evidence="1">
    <location>
        <begin position="55"/>
        <end position="142"/>
    </location>
</feature>